<sequence length="46" mass="5583">MPKHRKLNKIKVYRITSFKKDKSSELDSDKFELDKQDTQNKQDKQD</sequence>
<keyword evidence="2" id="KW-0808">Transferase</keyword>
<name>A0A2C1LW51_BACCE</name>
<gene>
    <name evidence="2" type="primary">speE</name>
    <name evidence="2" type="ORF">COD19_11745</name>
</gene>
<dbReference type="EC" id="2.5.1.16" evidence="2"/>
<feature type="non-terminal residue" evidence="2">
    <location>
        <position position="46"/>
    </location>
</feature>
<protein>
    <submittedName>
        <fullName evidence="2">Spermidine synthase</fullName>
        <ecNumber evidence="2">2.5.1.16</ecNumber>
    </submittedName>
</protein>
<evidence type="ECO:0000313" key="3">
    <source>
        <dbReference type="Proteomes" id="UP000225766"/>
    </source>
</evidence>
<evidence type="ECO:0000313" key="2">
    <source>
        <dbReference type="EMBL" id="PGU02119.1"/>
    </source>
</evidence>
<dbReference type="GO" id="GO:0004766">
    <property type="term" value="F:spermidine synthase activity"/>
    <property type="evidence" value="ECO:0007669"/>
    <property type="project" value="UniProtKB-EC"/>
</dbReference>
<accession>A0A2C1LW51</accession>
<dbReference type="Proteomes" id="UP000225766">
    <property type="component" value="Unassembled WGS sequence"/>
</dbReference>
<proteinExistence type="predicted"/>
<organism evidence="2 3">
    <name type="scientific">Bacillus cereus</name>
    <dbReference type="NCBI Taxonomy" id="1396"/>
    <lineage>
        <taxon>Bacteria</taxon>
        <taxon>Bacillati</taxon>
        <taxon>Bacillota</taxon>
        <taxon>Bacilli</taxon>
        <taxon>Bacillales</taxon>
        <taxon>Bacillaceae</taxon>
        <taxon>Bacillus</taxon>
        <taxon>Bacillus cereus group</taxon>
    </lineage>
</organism>
<comment type="caution">
    <text evidence="2">The sequence shown here is derived from an EMBL/GenBank/DDBJ whole genome shotgun (WGS) entry which is preliminary data.</text>
</comment>
<evidence type="ECO:0000256" key="1">
    <source>
        <dbReference type="SAM" id="MobiDB-lite"/>
    </source>
</evidence>
<feature type="region of interest" description="Disordered" evidence="1">
    <location>
        <begin position="20"/>
        <end position="46"/>
    </location>
</feature>
<dbReference type="EMBL" id="NUMG01000012">
    <property type="protein sequence ID" value="PGU02119.1"/>
    <property type="molecule type" value="Genomic_DNA"/>
</dbReference>
<dbReference type="AlphaFoldDB" id="A0A2C1LW51"/>
<reference evidence="2 3" key="1">
    <citation type="submission" date="2017-09" db="EMBL/GenBank/DDBJ databases">
        <title>Large-scale bioinformatics analysis of Bacillus genomes uncovers conserved roles of natural products in bacterial physiology.</title>
        <authorList>
            <consortium name="Agbiome Team Llc"/>
            <person name="Bleich R.M."/>
            <person name="Grubbs K.J."/>
            <person name="Santa Maria K.C."/>
            <person name="Allen S.E."/>
            <person name="Farag S."/>
            <person name="Shank E.A."/>
            <person name="Bowers A."/>
        </authorList>
    </citation>
    <scope>NUCLEOTIDE SEQUENCE [LARGE SCALE GENOMIC DNA]</scope>
    <source>
        <strain evidence="2 3">AFS040105</strain>
    </source>
</reference>